<evidence type="ECO:0000313" key="1">
    <source>
        <dbReference type="EMBL" id="MDH7454060.1"/>
    </source>
</evidence>
<dbReference type="Proteomes" id="UP001160550">
    <property type="component" value="Unassembled WGS sequence"/>
</dbReference>
<evidence type="ECO:0000313" key="2">
    <source>
        <dbReference type="Proteomes" id="UP001160550"/>
    </source>
</evidence>
<dbReference type="RefSeq" id="WP_280943266.1">
    <property type="nucleotide sequence ID" value="NZ_JARYGX010000023.1"/>
</dbReference>
<dbReference type="SUPFAM" id="SSF53756">
    <property type="entry name" value="UDP-Glycosyltransferase/glycogen phosphorylase"/>
    <property type="match status" value="1"/>
</dbReference>
<comment type="caution">
    <text evidence="1">The sequence shown here is derived from an EMBL/GenBank/DDBJ whole genome shotgun (WGS) entry which is preliminary data.</text>
</comment>
<gene>
    <name evidence="1" type="ORF">QF205_13420</name>
</gene>
<name>A0ABT6MUT9_9GAMM</name>
<reference evidence="1" key="1">
    <citation type="journal article" date="2007" name="Int. J. Syst. Evol. Microbiol.">
        <title>Luteimonas composti sp. nov., a moderately thermophilic bacterium isolated from food waste.</title>
        <authorList>
            <person name="Young C.C."/>
            <person name="Kampfer P."/>
            <person name="Chen W.M."/>
            <person name="Yen W.S."/>
            <person name="Arun A.B."/>
            <person name="Lai W.A."/>
            <person name="Shen F.T."/>
            <person name="Rekha P.D."/>
            <person name="Lin K.Y."/>
            <person name="Chou J.H."/>
        </authorList>
    </citation>
    <scope>NUCLEOTIDE SEQUENCE</scope>
    <source>
        <strain evidence="1">CC-YY355</strain>
    </source>
</reference>
<organism evidence="1 2">
    <name type="scientific">Luteimonas composti</name>
    <dbReference type="NCBI Taxonomy" id="398257"/>
    <lineage>
        <taxon>Bacteria</taxon>
        <taxon>Pseudomonadati</taxon>
        <taxon>Pseudomonadota</taxon>
        <taxon>Gammaproteobacteria</taxon>
        <taxon>Lysobacterales</taxon>
        <taxon>Lysobacteraceae</taxon>
        <taxon>Luteimonas</taxon>
    </lineage>
</organism>
<accession>A0ABT6MUT9</accession>
<evidence type="ECO:0008006" key="3">
    <source>
        <dbReference type="Google" id="ProtNLM"/>
    </source>
</evidence>
<proteinExistence type="predicted"/>
<protein>
    <recommendedName>
        <fullName evidence="3">CDP-glycerol--glycerophosphate glycerophosphotransferase</fullName>
    </recommendedName>
</protein>
<dbReference type="EMBL" id="JARYGX010000023">
    <property type="protein sequence ID" value="MDH7454060.1"/>
    <property type="molecule type" value="Genomic_DNA"/>
</dbReference>
<reference evidence="1" key="2">
    <citation type="submission" date="2023-04" db="EMBL/GenBank/DDBJ databases">
        <authorList>
            <person name="Sun J.-Q."/>
        </authorList>
    </citation>
    <scope>NUCLEOTIDE SEQUENCE</scope>
    <source>
        <strain evidence="1">CC-YY355</strain>
    </source>
</reference>
<sequence length="303" mass="34015">MPINFVRTSSRNYAEVQSQILGLIQARLPDGFTQTEGVARTGSLNFTLFIHQPADVVMSHGVADKNYFFRKDERGQRIANGLKHVFVPGQWLKRRLVASKRLDLAADQVHAVGWPRLDTLLELQAQRSPEPRDGRRPRVLWAPTHDYARRGDEQVSLSSFPGFEPHLALLEQEFDVQVSLHPRNRRDKVPTVDKLLWADYVISDFGTMVYEAWALGKPVIFPDWVIRDPILTYLPAGSAERHIFSEGIGLHPSSPGELMDMISGGAGICPATLSFLQDYLAPEYTGCSAQRTAELLTELAQRA</sequence>
<keyword evidence="2" id="KW-1185">Reference proteome</keyword>